<feature type="region of interest" description="Disordered" evidence="1">
    <location>
        <begin position="1"/>
        <end position="20"/>
    </location>
</feature>
<keyword evidence="4" id="KW-1185">Reference proteome</keyword>
<sequence length="57" mass="6778">MLRHSLRMTRANELKAKTTPPPRTAYFSSLYLCSWMEKSILAFYQRLLHHPVGHMFL</sequence>
<gene>
    <name evidence="2" type="ORF">SI7747_02001837</name>
    <name evidence="3" type="ORF">SI8410_02001997</name>
</gene>
<dbReference type="EMBL" id="LR746265">
    <property type="protein sequence ID" value="CAA7390520.1"/>
    <property type="molecule type" value="Genomic_DNA"/>
</dbReference>
<evidence type="ECO:0000256" key="1">
    <source>
        <dbReference type="SAM" id="MobiDB-lite"/>
    </source>
</evidence>
<evidence type="ECO:0000313" key="3">
    <source>
        <dbReference type="EMBL" id="CAA7390520.1"/>
    </source>
</evidence>
<name>A0A7I8IBY1_SPIIN</name>
<evidence type="ECO:0000313" key="2">
    <source>
        <dbReference type="EMBL" id="CAA2615580.1"/>
    </source>
</evidence>
<reference evidence="2" key="1">
    <citation type="submission" date="2019-12" db="EMBL/GenBank/DDBJ databases">
        <authorList>
            <person name="Scholz U."/>
            <person name="Mascher M."/>
            <person name="Fiebig A."/>
        </authorList>
    </citation>
    <scope>NUCLEOTIDE SEQUENCE</scope>
</reference>
<evidence type="ECO:0000313" key="4">
    <source>
        <dbReference type="Proteomes" id="UP000663760"/>
    </source>
</evidence>
<organism evidence="2">
    <name type="scientific">Spirodela intermedia</name>
    <name type="common">Intermediate duckweed</name>
    <dbReference type="NCBI Taxonomy" id="51605"/>
    <lineage>
        <taxon>Eukaryota</taxon>
        <taxon>Viridiplantae</taxon>
        <taxon>Streptophyta</taxon>
        <taxon>Embryophyta</taxon>
        <taxon>Tracheophyta</taxon>
        <taxon>Spermatophyta</taxon>
        <taxon>Magnoliopsida</taxon>
        <taxon>Liliopsida</taxon>
        <taxon>Araceae</taxon>
        <taxon>Lemnoideae</taxon>
        <taxon>Spirodela</taxon>
    </lineage>
</organism>
<dbReference type="EMBL" id="LR743589">
    <property type="protein sequence ID" value="CAA2615580.1"/>
    <property type="molecule type" value="Genomic_DNA"/>
</dbReference>
<accession>A0A7I8IBY1</accession>
<proteinExistence type="predicted"/>
<dbReference type="AlphaFoldDB" id="A0A7I8IBY1"/>
<dbReference type="Proteomes" id="UP000663760">
    <property type="component" value="Chromosome 2"/>
</dbReference>
<protein>
    <submittedName>
        <fullName evidence="2">Uncharacterized protein</fullName>
    </submittedName>
</protein>